<dbReference type="AlphaFoldDB" id="F0V8J5"/>
<organism evidence="3 5">
    <name type="scientific">Neospora caninum (strain Liverpool)</name>
    <dbReference type="NCBI Taxonomy" id="572307"/>
    <lineage>
        <taxon>Eukaryota</taxon>
        <taxon>Sar</taxon>
        <taxon>Alveolata</taxon>
        <taxon>Apicomplexa</taxon>
        <taxon>Conoidasida</taxon>
        <taxon>Coccidia</taxon>
        <taxon>Eucoccidiorida</taxon>
        <taxon>Eimeriorina</taxon>
        <taxon>Sarcocystidae</taxon>
        <taxon>Neospora</taxon>
    </lineage>
</organism>
<dbReference type="OMA" id="GHINHPL"/>
<evidence type="ECO:0000259" key="2">
    <source>
        <dbReference type="PROSITE" id="PS50056"/>
    </source>
</evidence>
<evidence type="ECO:0000313" key="5">
    <source>
        <dbReference type="Proteomes" id="UP000007494"/>
    </source>
</evidence>
<evidence type="ECO:0000313" key="4">
    <source>
        <dbReference type="EMBL" id="CEL64626.1"/>
    </source>
</evidence>
<dbReference type="eggNOG" id="KOG1716">
    <property type="taxonomic scope" value="Eukaryota"/>
</dbReference>
<dbReference type="GO" id="GO:0005737">
    <property type="term" value="C:cytoplasm"/>
    <property type="evidence" value="ECO:0007669"/>
    <property type="project" value="TreeGrafter"/>
</dbReference>
<dbReference type="PROSITE" id="PS50054">
    <property type="entry name" value="TYR_PHOSPHATASE_DUAL"/>
    <property type="match status" value="1"/>
</dbReference>
<dbReference type="PROSITE" id="PS50056">
    <property type="entry name" value="TYR_PHOSPHATASE_2"/>
    <property type="match status" value="1"/>
</dbReference>
<dbReference type="PANTHER" id="PTHR46377">
    <property type="entry name" value="DUAL SPECIFICITY PROTEIN PHOSPHATASE 19"/>
    <property type="match status" value="1"/>
</dbReference>
<dbReference type="InterPro" id="IPR000387">
    <property type="entry name" value="Tyr_Pase_dom"/>
</dbReference>
<dbReference type="VEuPathDB" id="ToxoDB:NCLIV_005120"/>
<protein>
    <submittedName>
        <fullName evidence="3 4">Dsptp1 protein, related</fullName>
    </submittedName>
</protein>
<feature type="domain" description="Tyrosine-protein phosphatase" evidence="1">
    <location>
        <begin position="137"/>
        <end position="285"/>
    </location>
</feature>
<reference evidence="5" key="3">
    <citation type="journal article" date="2012" name="PLoS Pathog.">
        <title>Comparative genomics of the apicomplexan parasites Toxoplasma gondii and Neospora caninum: Coccidia differing in host range and transmission strategy.</title>
        <authorList>
            <person name="Reid A.J."/>
            <person name="Vermont S.J."/>
            <person name="Cotton J.A."/>
            <person name="Harris D."/>
            <person name="Hill-Cawthorne G.A."/>
            <person name="Konen-Waisman S."/>
            <person name="Latham S.M."/>
            <person name="Mourier T."/>
            <person name="Norton R."/>
            <person name="Quail M.A."/>
            <person name="Sanders M."/>
            <person name="Shanmugam D."/>
            <person name="Sohal A."/>
            <person name="Wasmuth J.D."/>
            <person name="Brunk B."/>
            <person name="Grigg M.E."/>
            <person name="Howard J.C."/>
            <person name="Parkinson J."/>
            <person name="Roos D.S."/>
            <person name="Trees A.J."/>
            <person name="Berriman M."/>
            <person name="Pain A."/>
            <person name="Wastling J.M."/>
        </authorList>
    </citation>
    <scope>NUCLEOTIDE SEQUENCE [LARGE SCALE GENOMIC DNA]</scope>
    <source>
        <strain evidence="5">Liverpool</strain>
    </source>
</reference>
<dbReference type="SMART" id="SM00195">
    <property type="entry name" value="DSPc"/>
    <property type="match status" value="1"/>
</dbReference>
<dbReference type="OrthoDB" id="2017893at2759"/>
<name>F0V8J5_NEOCL</name>
<dbReference type="RefSeq" id="XP_003880071.1">
    <property type="nucleotide sequence ID" value="XM_003880022.1"/>
</dbReference>
<dbReference type="Proteomes" id="UP000007494">
    <property type="component" value="Chromosome II"/>
</dbReference>
<dbReference type="EMBL" id="LN714476">
    <property type="protein sequence ID" value="CEL64626.1"/>
    <property type="molecule type" value="Genomic_DNA"/>
</dbReference>
<dbReference type="GO" id="GO:0008579">
    <property type="term" value="F:JUN kinase phosphatase activity"/>
    <property type="evidence" value="ECO:0007669"/>
    <property type="project" value="TreeGrafter"/>
</dbReference>
<dbReference type="InterPro" id="IPR020422">
    <property type="entry name" value="TYR_PHOSPHATASE_DUAL_dom"/>
</dbReference>
<dbReference type="SUPFAM" id="SSF52799">
    <property type="entry name" value="(Phosphotyrosine protein) phosphatases II"/>
    <property type="match status" value="1"/>
</dbReference>
<evidence type="ECO:0000259" key="1">
    <source>
        <dbReference type="PROSITE" id="PS50054"/>
    </source>
</evidence>
<reference evidence="4" key="4">
    <citation type="journal article" date="2015" name="PLoS ONE">
        <title>Comprehensive Evaluation of Toxoplasma gondii VEG and Neospora caninum LIV Genomes with Tachyzoite Stage Transcriptome and Proteome Defines Novel Transcript Features.</title>
        <authorList>
            <person name="Ramaprasad A."/>
            <person name="Mourier T."/>
            <person name="Naeem R."/>
            <person name="Malas T.B."/>
            <person name="Moussa E."/>
            <person name="Panigrahi A."/>
            <person name="Vermont S.J."/>
            <person name="Otto T.D."/>
            <person name="Wastling J."/>
            <person name="Pain A."/>
        </authorList>
    </citation>
    <scope>NUCLEOTIDE SEQUENCE</scope>
    <source>
        <strain evidence="4">Liverpool</strain>
    </source>
</reference>
<evidence type="ECO:0000313" key="3">
    <source>
        <dbReference type="EMBL" id="CBZ50036.1"/>
    </source>
</evidence>
<reference evidence="3" key="2">
    <citation type="submission" date="2011-03" db="EMBL/GenBank/DDBJ databases">
        <title>Comparative genomics and transcriptomics of Neospora caninum and Toxoplasma gondii.</title>
        <authorList>
            <person name="Reid A.J."/>
            <person name="Sohal A."/>
            <person name="Harris D."/>
            <person name="Quail M."/>
            <person name="Sanders M."/>
            <person name="Berriman M."/>
            <person name="Wastling J.M."/>
            <person name="Pain A."/>
        </authorList>
    </citation>
    <scope>NUCLEOTIDE SEQUENCE</scope>
    <source>
        <strain evidence="3">Liverpool</strain>
    </source>
</reference>
<reference evidence="3" key="1">
    <citation type="submission" date="2011-02" db="EMBL/GenBank/DDBJ databases">
        <authorList>
            <person name="Aslett M."/>
        </authorList>
    </citation>
    <scope>NUCLEOTIDE SEQUENCE</scope>
    <source>
        <strain evidence="3">Liverpool</strain>
    </source>
</reference>
<accession>F0V8J5</accession>
<dbReference type="InParanoid" id="F0V8J5"/>
<keyword evidence="5" id="KW-1185">Reference proteome</keyword>
<dbReference type="Pfam" id="PF00782">
    <property type="entry name" value="DSPc"/>
    <property type="match status" value="1"/>
</dbReference>
<feature type="domain" description="Tyrosine specific protein phosphatases" evidence="2">
    <location>
        <begin position="205"/>
        <end position="264"/>
    </location>
</feature>
<dbReference type="GeneID" id="13446094"/>
<sequence length="372" mass="41002">MDIPLSSSGPFTLRPLWLDLAGASLSEVKGLWVFLPYTSPLSLNGSRVSKYSHSLFPRSLLPTMSSTQRLSCAGEGSTAGLSPSSNIFVDESAETVCRLVLGRPAKIYTPERIPAGLGVSATSVPKCPTDVYPPGMVPTTTKGNLFVGSLKHALDENLLRKFDVKLVVTVAWPYGSWPLQQRTLYSRLGIGHINHPLLDSPSQALDFARLSLERIHSYLSKGATVLVHCEKGISRSVSLCIAYLIVYDGHTTSSALEAIRKYRPIARPNAGFLVQLRRLEDARQKVAASHQTSSAPLSRRPSSRVDWPQFHCFPIFPFPCRPECSWDGTKEERVVLLRQGKRGNVWENGERTGREWTRGVYGVNVDGSNGRE</sequence>
<dbReference type="PANTHER" id="PTHR46377:SF1">
    <property type="entry name" value="DUAL SPECIFICITY PROTEIN PHOSPHATASE 19"/>
    <property type="match status" value="1"/>
</dbReference>
<dbReference type="InterPro" id="IPR029021">
    <property type="entry name" value="Prot-tyrosine_phosphatase-like"/>
</dbReference>
<dbReference type="Gene3D" id="3.90.190.10">
    <property type="entry name" value="Protein tyrosine phosphatase superfamily"/>
    <property type="match status" value="1"/>
</dbReference>
<dbReference type="InterPro" id="IPR000340">
    <property type="entry name" value="Dual-sp_phosphatase_cat-dom"/>
</dbReference>
<gene>
    <name evidence="4" type="ORF">BN1204_005120</name>
    <name evidence="3" type="ORF">NCLIV_005120</name>
</gene>
<proteinExistence type="predicted"/>
<dbReference type="EMBL" id="FR823382">
    <property type="protein sequence ID" value="CBZ50036.1"/>
    <property type="molecule type" value="Genomic_DNA"/>
</dbReference>